<reference evidence="2" key="2">
    <citation type="submission" date="2019-10" db="EMBL/GenBank/DDBJ databases">
        <title>Conservation and host-specific expression of non-tandemly repeated heterogenous ribosome RNA gene in arbuscular mycorrhizal fungi.</title>
        <authorList>
            <person name="Maeda T."/>
            <person name="Kobayashi Y."/>
            <person name="Nakagawa T."/>
            <person name="Ezawa T."/>
            <person name="Yamaguchi K."/>
            <person name="Bino T."/>
            <person name="Nishimoto Y."/>
            <person name="Shigenobu S."/>
            <person name="Kawaguchi M."/>
        </authorList>
    </citation>
    <scope>NUCLEOTIDE SEQUENCE</scope>
    <source>
        <strain evidence="2">HR1</strain>
    </source>
</reference>
<dbReference type="Proteomes" id="UP000615446">
    <property type="component" value="Unassembled WGS sequence"/>
</dbReference>
<dbReference type="EMBL" id="BEXD01003843">
    <property type="protein sequence ID" value="GBC02674.1"/>
    <property type="molecule type" value="Genomic_DNA"/>
</dbReference>
<reference evidence="1 3" key="1">
    <citation type="submission" date="2017-11" db="EMBL/GenBank/DDBJ databases">
        <title>The genome of Rhizophagus clarus HR1 reveals common genetic basis of auxotrophy among arbuscular mycorrhizal fungi.</title>
        <authorList>
            <person name="Kobayashi Y."/>
        </authorList>
    </citation>
    <scope>NUCLEOTIDE SEQUENCE [LARGE SCALE GENOMIC DNA]</scope>
    <source>
        <strain evidence="1 3">HR1</strain>
    </source>
</reference>
<dbReference type="Proteomes" id="UP000247702">
    <property type="component" value="Unassembled WGS sequence"/>
</dbReference>
<dbReference type="AlphaFoldDB" id="A0A2Z6RK75"/>
<dbReference type="OrthoDB" id="2383906at2759"/>
<accession>A0A2Z6RK75</accession>
<organism evidence="1 3">
    <name type="scientific">Rhizophagus clarus</name>
    <dbReference type="NCBI Taxonomy" id="94130"/>
    <lineage>
        <taxon>Eukaryota</taxon>
        <taxon>Fungi</taxon>
        <taxon>Fungi incertae sedis</taxon>
        <taxon>Mucoromycota</taxon>
        <taxon>Glomeromycotina</taxon>
        <taxon>Glomeromycetes</taxon>
        <taxon>Glomerales</taxon>
        <taxon>Glomeraceae</taxon>
        <taxon>Rhizophagus</taxon>
    </lineage>
</organism>
<proteinExistence type="predicted"/>
<comment type="caution">
    <text evidence="1">The sequence shown here is derived from an EMBL/GenBank/DDBJ whole genome shotgun (WGS) entry which is preliminary data.</text>
</comment>
<gene>
    <name evidence="2" type="ORF">RCL2_002206300</name>
    <name evidence="1" type="ORF">RclHR1_04750002</name>
</gene>
<dbReference type="EMBL" id="BLAL01000242">
    <property type="protein sequence ID" value="GES95388.1"/>
    <property type="molecule type" value="Genomic_DNA"/>
</dbReference>
<name>A0A2Z6RK75_9GLOM</name>
<evidence type="ECO:0000313" key="3">
    <source>
        <dbReference type="Proteomes" id="UP000247702"/>
    </source>
</evidence>
<evidence type="ECO:0000313" key="2">
    <source>
        <dbReference type="EMBL" id="GES95388.1"/>
    </source>
</evidence>
<protein>
    <submittedName>
        <fullName evidence="1">Uncharacterized protein</fullName>
    </submittedName>
</protein>
<sequence length="144" mass="16884">MSYKQNRAQPYIKKINLDNGKRIRKKPLKPCPNCKETIDCVKLVSNKVDKIEEIINNFKTLQKKKSDKFSIFKANFTLNNVPCELEYDLSNFALENLTLFILRNFTIPVENHLTKMKHGNDIFFLIGIRNQLYNLIGIRITFTT</sequence>
<keyword evidence="3" id="KW-1185">Reference proteome</keyword>
<evidence type="ECO:0000313" key="1">
    <source>
        <dbReference type="EMBL" id="GBC02674.1"/>
    </source>
</evidence>